<dbReference type="PANTHER" id="PTHR11732">
    <property type="entry name" value="ALDO/KETO REDUCTASE"/>
    <property type="match status" value="1"/>
</dbReference>
<dbReference type="GO" id="GO:0005829">
    <property type="term" value="C:cytosol"/>
    <property type="evidence" value="ECO:0007669"/>
    <property type="project" value="EnsemblFungi"/>
</dbReference>
<dbReference type="PIRSF" id="PIRSF000097">
    <property type="entry name" value="AKR"/>
    <property type="match status" value="1"/>
</dbReference>
<accession>G8ZU06</accession>
<dbReference type="Gene3D" id="3.20.20.100">
    <property type="entry name" value="NADP-dependent oxidoreductase domain"/>
    <property type="match status" value="1"/>
</dbReference>
<feature type="site" description="Lowers pKa of active site Tyr" evidence="4">
    <location>
        <position position="86"/>
    </location>
</feature>
<organism evidence="6 7">
    <name type="scientific">Torulaspora delbrueckii</name>
    <name type="common">Yeast</name>
    <name type="synonym">Candida colliculosa</name>
    <dbReference type="NCBI Taxonomy" id="4950"/>
    <lineage>
        <taxon>Eukaryota</taxon>
        <taxon>Fungi</taxon>
        <taxon>Dikarya</taxon>
        <taxon>Ascomycota</taxon>
        <taxon>Saccharomycotina</taxon>
        <taxon>Saccharomycetes</taxon>
        <taxon>Saccharomycetales</taxon>
        <taxon>Saccharomycetaceae</taxon>
        <taxon>Torulaspora</taxon>
    </lineage>
</organism>
<dbReference type="OrthoDB" id="416253at2759"/>
<dbReference type="GeneID" id="11503467"/>
<keyword evidence="7" id="KW-1185">Reference proteome</keyword>
<feature type="binding site" evidence="3">
    <location>
        <position position="117"/>
    </location>
    <ligand>
        <name>substrate</name>
    </ligand>
</feature>
<dbReference type="eggNOG" id="KOG1577">
    <property type="taxonomic scope" value="Eukaryota"/>
</dbReference>
<evidence type="ECO:0000256" key="1">
    <source>
        <dbReference type="ARBA" id="ARBA00023002"/>
    </source>
</evidence>
<dbReference type="PROSITE" id="PS00062">
    <property type="entry name" value="ALDOKETO_REDUCTASE_2"/>
    <property type="match status" value="1"/>
</dbReference>
<dbReference type="InterPro" id="IPR018170">
    <property type="entry name" value="Aldo/ket_reductase_CS"/>
</dbReference>
<protein>
    <recommendedName>
        <fullName evidence="5">NADP-dependent oxidoreductase domain-containing protein</fullName>
    </recommendedName>
</protein>
<dbReference type="AlphaFoldDB" id="G8ZU06"/>
<dbReference type="GO" id="GO:0052588">
    <property type="term" value="F:diacetyl reductase ((S)-acetoin forming) (NAD+) activity"/>
    <property type="evidence" value="ECO:0007669"/>
    <property type="project" value="EnsemblFungi"/>
</dbReference>
<dbReference type="KEGG" id="tdl:TDEL_0D05160"/>
<feature type="domain" description="NADP-dependent oxidoreductase" evidence="5">
    <location>
        <begin position="22"/>
        <end position="298"/>
    </location>
</feature>
<dbReference type="Proteomes" id="UP000005627">
    <property type="component" value="Chromosome 4"/>
</dbReference>
<gene>
    <name evidence="6" type="primary">TDEL0D05160</name>
    <name evidence="6" type="ORF">TDEL_0D05160</name>
</gene>
<dbReference type="HOGENOM" id="CLU_023205_0_0_1"/>
<keyword evidence="1" id="KW-0560">Oxidoreductase</keyword>
<dbReference type="SUPFAM" id="SSF51430">
    <property type="entry name" value="NAD(P)-linked oxidoreductase"/>
    <property type="match status" value="1"/>
</dbReference>
<evidence type="ECO:0000313" key="7">
    <source>
        <dbReference type="Proteomes" id="UP000005627"/>
    </source>
</evidence>
<dbReference type="EMBL" id="HE616745">
    <property type="protein sequence ID" value="CCE92100.1"/>
    <property type="molecule type" value="Genomic_DNA"/>
</dbReference>
<dbReference type="InterPro" id="IPR023210">
    <property type="entry name" value="NADP_OxRdtase_dom"/>
</dbReference>
<evidence type="ECO:0000256" key="2">
    <source>
        <dbReference type="PIRSR" id="PIRSR000097-1"/>
    </source>
</evidence>
<dbReference type="GO" id="GO:0045149">
    <property type="term" value="P:acetoin metabolic process"/>
    <property type="evidence" value="ECO:0007669"/>
    <property type="project" value="EnsemblFungi"/>
</dbReference>
<dbReference type="InParanoid" id="G8ZU06"/>
<dbReference type="RefSeq" id="XP_003681311.1">
    <property type="nucleotide sequence ID" value="XM_003681263.1"/>
</dbReference>
<sequence>MLHPKSTEISFLLNNGVRMPAIGLGTANPPEKLAETKQAVKAAVKAGYRNIDTAWAYGSEPFVGEAIKELIEEGAIKREDLFITSKVWPVLWDDAERSLQESLKSLGVDYIDLWLQHWPLCYNRREDPHGINGLARNPEKADGSPDFNEKADWLDTYKQMERIYSNPKDNRVRAIGVSNFPVEYLKRVLKECPVKPVLNQVEMHPRLPQFELNEFCHDNDIKLTAYSPLGSHGAPMVKHPLIKEMSQKYKASENDILTSFHIRQGNTVVPRSINSVRIASNIEFVPLSKDDLDKLKDLGRTEPKRFINEKWNAAVPGFSGTGPKI</sequence>
<feature type="active site" description="Proton donor" evidence="2">
    <location>
        <position position="57"/>
    </location>
</feature>
<dbReference type="InterPro" id="IPR036812">
    <property type="entry name" value="NAD(P)_OxRdtase_dom_sf"/>
</dbReference>
<dbReference type="PRINTS" id="PR00069">
    <property type="entry name" value="ALDKETRDTASE"/>
</dbReference>
<evidence type="ECO:0000256" key="4">
    <source>
        <dbReference type="PIRSR" id="PIRSR000097-3"/>
    </source>
</evidence>
<evidence type="ECO:0000313" key="6">
    <source>
        <dbReference type="EMBL" id="CCE92100.1"/>
    </source>
</evidence>
<dbReference type="Pfam" id="PF00248">
    <property type="entry name" value="Aldo_ket_red"/>
    <property type="match status" value="1"/>
</dbReference>
<dbReference type="PROSITE" id="PS00063">
    <property type="entry name" value="ALDOKETO_REDUCTASE_3"/>
    <property type="match status" value="1"/>
</dbReference>
<proteinExistence type="predicted"/>
<name>G8ZU06_TORDE</name>
<evidence type="ECO:0000256" key="3">
    <source>
        <dbReference type="PIRSR" id="PIRSR000097-2"/>
    </source>
</evidence>
<dbReference type="FunCoup" id="G8ZU06">
    <property type="interactions" value="178"/>
</dbReference>
<dbReference type="InterPro" id="IPR020471">
    <property type="entry name" value="AKR"/>
</dbReference>
<dbReference type="GO" id="GO:0005975">
    <property type="term" value="P:carbohydrate metabolic process"/>
    <property type="evidence" value="ECO:0007669"/>
    <property type="project" value="EnsemblFungi"/>
</dbReference>
<dbReference type="GO" id="GO:0045290">
    <property type="term" value="F:D-arabinose 1-dehydrogenase [NAD(P)+] activity"/>
    <property type="evidence" value="ECO:0007669"/>
    <property type="project" value="EnsemblFungi"/>
</dbReference>
<reference evidence="6 7" key="1">
    <citation type="journal article" date="2011" name="Proc. Natl. Acad. Sci. U.S.A.">
        <title>Evolutionary erosion of yeast sex chromosomes by mating-type switching accidents.</title>
        <authorList>
            <person name="Gordon J.L."/>
            <person name="Armisen D."/>
            <person name="Proux-Wera E."/>
            <person name="Oheigeartaigh S.S."/>
            <person name="Byrne K.P."/>
            <person name="Wolfe K.H."/>
        </authorList>
    </citation>
    <scope>NUCLEOTIDE SEQUENCE [LARGE SCALE GENOMIC DNA]</scope>
    <source>
        <strain evidence="7">ATCC 10662 / CBS 1146 / NBRC 0425 / NCYC 2629 / NRRL Y-866</strain>
    </source>
</reference>
<evidence type="ECO:0000259" key="5">
    <source>
        <dbReference type="Pfam" id="PF00248"/>
    </source>
</evidence>
<dbReference type="STRING" id="1076872.G8ZU06"/>